<evidence type="ECO:0000313" key="3">
    <source>
        <dbReference type="EMBL" id="TRY67461.1"/>
    </source>
</evidence>
<dbReference type="InterPro" id="IPR003599">
    <property type="entry name" value="Ig_sub"/>
</dbReference>
<dbReference type="InterPro" id="IPR013783">
    <property type="entry name" value="Ig-like_fold"/>
</dbReference>
<feature type="domain" description="Ig-like" evidence="2">
    <location>
        <begin position="100"/>
        <end position="198"/>
    </location>
</feature>
<evidence type="ECO:0000313" key="4">
    <source>
        <dbReference type="Proteomes" id="UP000318571"/>
    </source>
</evidence>
<dbReference type="PROSITE" id="PS50835">
    <property type="entry name" value="IG_LIKE"/>
    <property type="match status" value="1"/>
</dbReference>
<dbReference type="Pfam" id="PF07679">
    <property type="entry name" value="I-set"/>
    <property type="match status" value="1"/>
</dbReference>
<dbReference type="InterPro" id="IPR036179">
    <property type="entry name" value="Ig-like_dom_sf"/>
</dbReference>
<dbReference type="InterPro" id="IPR013098">
    <property type="entry name" value="Ig_I-set"/>
</dbReference>
<dbReference type="AlphaFoldDB" id="A0A553NPT4"/>
<dbReference type="InterPro" id="IPR037448">
    <property type="entry name" value="Zig-8"/>
</dbReference>
<comment type="caution">
    <text evidence="3">The sequence shown here is derived from an EMBL/GenBank/DDBJ whole genome shotgun (WGS) entry which is preliminary data.</text>
</comment>
<dbReference type="SMART" id="SM00409">
    <property type="entry name" value="IG"/>
    <property type="match status" value="2"/>
</dbReference>
<dbReference type="OMA" id="THDPYPF"/>
<reference evidence="3 4" key="1">
    <citation type="journal article" date="2018" name="Nat. Ecol. Evol.">
        <title>Genomic signatures of mitonuclear coevolution across populations of Tigriopus californicus.</title>
        <authorList>
            <person name="Barreto F.S."/>
            <person name="Watson E.T."/>
            <person name="Lima T.G."/>
            <person name="Willett C.S."/>
            <person name="Edmands S."/>
            <person name="Li W."/>
            <person name="Burton R.S."/>
        </authorList>
    </citation>
    <scope>NUCLEOTIDE SEQUENCE [LARGE SCALE GENOMIC DNA]</scope>
    <source>
        <strain evidence="3 4">San Diego</strain>
    </source>
</reference>
<dbReference type="EMBL" id="VCGU01000011">
    <property type="protein sequence ID" value="TRY67461.1"/>
    <property type="molecule type" value="Genomic_DNA"/>
</dbReference>
<dbReference type="Proteomes" id="UP000318571">
    <property type="component" value="Chromosome 4"/>
</dbReference>
<name>A0A553NPT4_TIGCA</name>
<sequence>MDAKAFIVVFRGPHAPEMAKKPASVPAVSWLKRHDDTPHLLTFGLTTYSNDARFQIFHEQPNDWKLQIQFPQLSDQGIYECMVSANPPLIRRLRLQVVVPEIEIVDERDKQVAEKYYKGGSTIELKCIVKQIVGQAPEYIIWHHEDRMLNYDTERGGISVKTDLLKSGALSRLFIARAGKRDSGNYTCGMRNAQTSVTVHILNGEIPAAMQSGSSSQRVQSAWSLLALLALLALTQYVQQRSHYGPGTSPTMSRSTQIHGHTKNVEHESQTHQYGHDGTGNETTDSHEDRPRSDDGTFFVHAQQVAPILELLSRIPGQV</sequence>
<dbReference type="PANTHER" id="PTHR23279:SF3">
    <property type="entry name" value="DEFECTIVE PROBOSCIS EXTENSION RESPONSE 18"/>
    <property type="match status" value="1"/>
</dbReference>
<feature type="compositionally biased region" description="Polar residues" evidence="1">
    <location>
        <begin position="243"/>
        <end position="259"/>
    </location>
</feature>
<feature type="compositionally biased region" description="Basic and acidic residues" evidence="1">
    <location>
        <begin position="284"/>
        <end position="295"/>
    </location>
</feature>
<evidence type="ECO:0000259" key="2">
    <source>
        <dbReference type="PROSITE" id="PS50835"/>
    </source>
</evidence>
<dbReference type="InterPro" id="IPR007110">
    <property type="entry name" value="Ig-like_dom"/>
</dbReference>
<dbReference type="GO" id="GO:0050808">
    <property type="term" value="P:synapse organization"/>
    <property type="evidence" value="ECO:0007669"/>
    <property type="project" value="TreeGrafter"/>
</dbReference>
<dbReference type="Gene3D" id="2.60.40.10">
    <property type="entry name" value="Immunoglobulins"/>
    <property type="match status" value="2"/>
</dbReference>
<dbReference type="PANTHER" id="PTHR23279">
    <property type="entry name" value="DEFECTIVE PROBOSCIS EXTENSION RESPONSE DPR -RELATED"/>
    <property type="match status" value="1"/>
</dbReference>
<keyword evidence="4" id="KW-1185">Reference proteome</keyword>
<gene>
    <name evidence="3" type="ORF">TCAL_05279</name>
</gene>
<feature type="region of interest" description="Disordered" evidence="1">
    <location>
        <begin position="243"/>
        <end position="295"/>
    </location>
</feature>
<proteinExistence type="predicted"/>
<dbReference type="SUPFAM" id="SSF48726">
    <property type="entry name" value="Immunoglobulin"/>
    <property type="match status" value="2"/>
</dbReference>
<evidence type="ECO:0000256" key="1">
    <source>
        <dbReference type="SAM" id="MobiDB-lite"/>
    </source>
</evidence>
<dbReference type="GO" id="GO:0032589">
    <property type="term" value="C:neuron projection membrane"/>
    <property type="evidence" value="ECO:0007669"/>
    <property type="project" value="TreeGrafter"/>
</dbReference>
<organism evidence="3 4">
    <name type="scientific">Tigriopus californicus</name>
    <name type="common">Marine copepod</name>
    <dbReference type="NCBI Taxonomy" id="6832"/>
    <lineage>
        <taxon>Eukaryota</taxon>
        <taxon>Metazoa</taxon>
        <taxon>Ecdysozoa</taxon>
        <taxon>Arthropoda</taxon>
        <taxon>Crustacea</taxon>
        <taxon>Multicrustacea</taxon>
        <taxon>Hexanauplia</taxon>
        <taxon>Copepoda</taxon>
        <taxon>Harpacticoida</taxon>
        <taxon>Harpacticidae</taxon>
        <taxon>Tigriopus</taxon>
    </lineage>
</organism>
<protein>
    <recommendedName>
        <fullName evidence="2">Ig-like domain-containing protein</fullName>
    </recommendedName>
</protein>
<dbReference type="STRING" id="6832.A0A553NPT4"/>
<accession>A0A553NPT4</accession>